<proteinExistence type="predicted"/>
<dbReference type="Proteomes" id="UP001062165">
    <property type="component" value="Chromosome"/>
</dbReference>
<protein>
    <recommendedName>
        <fullName evidence="3">WG containing repeat-containing protein</fullName>
    </recommendedName>
</protein>
<evidence type="ECO:0000313" key="2">
    <source>
        <dbReference type="Proteomes" id="UP001062165"/>
    </source>
</evidence>
<dbReference type="RefSeq" id="WP_263052017.1">
    <property type="nucleotide sequence ID" value="NZ_CP106735.1"/>
</dbReference>
<keyword evidence="2" id="KW-1185">Reference proteome</keyword>
<dbReference type="EMBL" id="CP106735">
    <property type="protein sequence ID" value="UXX80287.1"/>
    <property type="molecule type" value="Genomic_DNA"/>
</dbReference>
<sequence>MKKILIISSFLSFCALFLVEPINAQKKLKYEDVLPSILNGSTGNGVSDLKLLIEEEPENPSMYLQLALLYNKRFEDSDPITGYKKAMANIALANTALDNCEKFLTEKEVKKNKEEYVNFAIYDDKMKYTVSIDTIYTKIINIRTEMAAFENHMPAIYESFTKSYSHYDKANKIFTQLIGDHATLKDLYLLYDENMEKDFIDIKENYNQFLSAFQAYQDSIAIYDIGYYQQLEIDTINIYKLDGLAVEINFLEHEKIPIWNYAKWTDEVRAYIQSRISTLRQMMATNEKAANTKIKQVTTDFNNGIKEPLSINKEFLFTLRKFDLNSVVEPLFLYKEKKYTLLHNELATAQMETSTDIAPDRKIFNYGLMLNAFTKSDTLLQEVETRNTEESFQKYKPFLTTYYKGQSGITTLVSTARKENRTHFDTYVEKIQHLSRHLLNGDSTLTTVKYRGIVIPDYVTRITLDSIHSSNKITTHKVVNIDGSAYLGGVFLHPKTNLITTFACRKEANSTISWYKELSMQVSGENAHTLLTAMTNGQGGCSLLLNAHNPITRAQINTLYTYSDNGAEQQVKNLTISEFPRFMVFEEQTNTFLIGFNGIGLEANRTEASKVILANYNVVGDLKWQYAFELMGDLSGLVTLEDGYLLSGNYSRIKDESGKFVRIDNGYAAYLMKVNNSGQLSKQVLLPNSLPYITTHLYKAGDHCINLFGSKDLSQHQFESNSSNLVHFIVNRQLDTVSSSID</sequence>
<gene>
    <name evidence="1" type="ORF">N7E81_04130</name>
</gene>
<evidence type="ECO:0008006" key="3">
    <source>
        <dbReference type="Google" id="ProtNLM"/>
    </source>
</evidence>
<evidence type="ECO:0000313" key="1">
    <source>
        <dbReference type="EMBL" id="UXX80287.1"/>
    </source>
</evidence>
<name>A0ABY6D2B0_9BACT</name>
<organism evidence="1 2">
    <name type="scientific">Reichenbachiella carrageenanivorans</name>
    <dbReference type="NCBI Taxonomy" id="2979869"/>
    <lineage>
        <taxon>Bacteria</taxon>
        <taxon>Pseudomonadati</taxon>
        <taxon>Bacteroidota</taxon>
        <taxon>Cytophagia</taxon>
        <taxon>Cytophagales</taxon>
        <taxon>Reichenbachiellaceae</taxon>
        <taxon>Reichenbachiella</taxon>
    </lineage>
</organism>
<reference evidence="1" key="1">
    <citation type="submission" date="2022-10" db="EMBL/GenBank/DDBJ databases">
        <title>Comparative genomics and taxonomic characterization of three novel marine species of genus Reichenbachiella exhibiting antioxidant and polysaccharide degradation activities.</title>
        <authorList>
            <person name="Muhammad N."/>
            <person name="Lee Y.-J."/>
            <person name="Ko J."/>
            <person name="Kim S.-G."/>
        </authorList>
    </citation>
    <scope>NUCLEOTIDE SEQUENCE</scope>
    <source>
        <strain evidence="1">Wsw4-B4</strain>
    </source>
</reference>
<accession>A0ABY6D2B0</accession>